<keyword evidence="2" id="KW-1185">Reference proteome</keyword>
<dbReference type="Pfam" id="PF21230">
    <property type="entry name" value="Nakanori"/>
    <property type="match status" value="1"/>
</dbReference>
<dbReference type="Gene3D" id="2.60.270.50">
    <property type="match status" value="1"/>
</dbReference>
<dbReference type="PANTHER" id="PTHR36482">
    <property type="entry name" value="OSJNBA0024J22.15 PROTEIN"/>
    <property type="match status" value="1"/>
</dbReference>
<protein>
    <recommendedName>
        <fullName evidence="3">23 kDa jasmonate-induced protein-like</fullName>
    </recommendedName>
</protein>
<sequence length="206" mass="23076">MSIFGLEVNPAYCKAMAEFRDRPIESITEADLARVAKGLKTKYQDQAEKRQAELKADYGTGVCSLVRIYNATGKPLYLKEFVDWRGHIGKMPVEHAVPNGCWTVFIHTKTAGAAVGSAAAAIYRRDGTDQDFFLGWQNPWRRGNTQIFCETFPGGHWFNGVSKDKMLDLMDDHNGQSHSHGFNGYNVYASAGNDTTSYMEFVCEKQ</sequence>
<accession>A0ABQ0LRF8</accession>
<reference evidence="1" key="1">
    <citation type="submission" date="2014-09" db="EMBL/GenBank/DDBJ databases">
        <title>Genome sequence of the luminous mushroom Mycena chlorophos for searching fungal bioluminescence genes.</title>
        <authorList>
            <person name="Tanaka Y."/>
            <person name="Kasuga D."/>
            <person name="Oba Y."/>
            <person name="Hase S."/>
            <person name="Sato K."/>
            <person name="Oba Y."/>
            <person name="Sakakibara Y."/>
        </authorList>
    </citation>
    <scope>NUCLEOTIDE SEQUENCE</scope>
</reference>
<dbReference type="InterPro" id="IPR049065">
    <property type="entry name" value="Nakanori"/>
</dbReference>
<gene>
    <name evidence="1" type="ORF">MCHLO_10115</name>
</gene>
<name>A0ABQ0LRF8_MYCCL</name>
<organism evidence="1 2">
    <name type="scientific">Mycena chlorophos</name>
    <name type="common">Agaric fungus</name>
    <name type="synonym">Agaricus chlorophos</name>
    <dbReference type="NCBI Taxonomy" id="658473"/>
    <lineage>
        <taxon>Eukaryota</taxon>
        <taxon>Fungi</taxon>
        <taxon>Dikarya</taxon>
        <taxon>Basidiomycota</taxon>
        <taxon>Agaricomycotina</taxon>
        <taxon>Agaricomycetes</taxon>
        <taxon>Agaricomycetidae</taxon>
        <taxon>Agaricales</taxon>
        <taxon>Marasmiineae</taxon>
        <taxon>Mycenaceae</taxon>
        <taxon>Mycena</taxon>
    </lineage>
</organism>
<evidence type="ECO:0000313" key="2">
    <source>
        <dbReference type="Proteomes" id="UP000815677"/>
    </source>
</evidence>
<dbReference type="Proteomes" id="UP000815677">
    <property type="component" value="Unassembled WGS sequence"/>
</dbReference>
<proteinExistence type="predicted"/>
<evidence type="ECO:0000313" key="1">
    <source>
        <dbReference type="EMBL" id="GAT53122.1"/>
    </source>
</evidence>
<dbReference type="PANTHER" id="PTHR36482:SF5">
    <property type="entry name" value="23 KDA JASMONATE-INDUCED PROTEIN-LIKE"/>
    <property type="match status" value="1"/>
</dbReference>
<dbReference type="EMBL" id="DF848176">
    <property type="protein sequence ID" value="GAT53122.1"/>
    <property type="molecule type" value="Genomic_DNA"/>
</dbReference>
<evidence type="ECO:0008006" key="3">
    <source>
        <dbReference type="Google" id="ProtNLM"/>
    </source>
</evidence>
<dbReference type="InterPro" id="IPR053085">
    <property type="entry name" value="Jasmonate-induced_protein"/>
</dbReference>